<dbReference type="PROSITE" id="PS51266">
    <property type="entry name" value="ZF_CHY"/>
    <property type="match status" value="1"/>
</dbReference>
<feature type="domain" description="CTCHY-type" evidence="19">
    <location>
        <begin position="1048"/>
        <end position="1111"/>
    </location>
</feature>
<evidence type="ECO:0000259" key="19">
    <source>
        <dbReference type="PROSITE" id="PS51270"/>
    </source>
</evidence>
<keyword evidence="4" id="KW-0436">Ligase</keyword>
<proteinExistence type="predicted"/>
<evidence type="ECO:0000256" key="4">
    <source>
        <dbReference type="ARBA" id="ARBA00022598"/>
    </source>
</evidence>
<keyword evidence="11" id="KW-0408">Iron</keyword>
<keyword evidence="7 16" id="KW-0863">Zinc-finger</keyword>
<dbReference type="Pfam" id="PF01814">
    <property type="entry name" value="Hemerythrin"/>
    <property type="match status" value="1"/>
</dbReference>
<evidence type="ECO:0000256" key="3">
    <source>
        <dbReference type="ARBA" id="ARBA00004906"/>
    </source>
</evidence>
<dbReference type="InterPro" id="IPR008913">
    <property type="entry name" value="Znf_CHY"/>
</dbReference>
<evidence type="ECO:0000256" key="8">
    <source>
        <dbReference type="ARBA" id="ARBA00022786"/>
    </source>
</evidence>
<keyword evidence="6" id="KW-0479">Metal-binding</keyword>
<keyword evidence="12" id="KW-0472">Membrane</keyword>
<comment type="caution">
    <text evidence="20">The sequence shown here is derived from an EMBL/GenBank/DDBJ whole genome shotgun (WGS) entry which is preliminary data.</text>
</comment>
<feature type="domain" description="CHY-type" evidence="18">
    <location>
        <begin position="976"/>
        <end position="1045"/>
    </location>
</feature>
<evidence type="ECO:0000313" key="21">
    <source>
        <dbReference type="Proteomes" id="UP000796880"/>
    </source>
</evidence>
<dbReference type="CDD" id="cd12108">
    <property type="entry name" value="Hr-like"/>
    <property type="match status" value="3"/>
</dbReference>
<evidence type="ECO:0000256" key="10">
    <source>
        <dbReference type="ARBA" id="ARBA00022989"/>
    </source>
</evidence>
<keyword evidence="10" id="KW-1133">Transmembrane helix</keyword>
<dbReference type="EMBL" id="VOIH02000012">
    <property type="protein sequence ID" value="KAF3431896.1"/>
    <property type="molecule type" value="Genomic_DNA"/>
</dbReference>
<dbReference type="InterPro" id="IPR037275">
    <property type="entry name" value="Znf_CTCHY_sf"/>
</dbReference>
<dbReference type="GO" id="GO:0061630">
    <property type="term" value="F:ubiquitin protein ligase activity"/>
    <property type="evidence" value="ECO:0007669"/>
    <property type="project" value="TreeGrafter"/>
</dbReference>
<dbReference type="GO" id="GO:0016567">
    <property type="term" value="P:protein ubiquitination"/>
    <property type="evidence" value="ECO:0007669"/>
    <property type="project" value="TreeGrafter"/>
</dbReference>
<dbReference type="PROSITE" id="PS50089">
    <property type="entry name" value="ZF_RING_2"/>
    <property type="match status" value="1"/>
</dbReference>
<evidence type="ECO:0000256" key="14">
    <source>
        <dbReference type="ARBA" id="ARBA00053847"/>
    </source>
</evidence>
<name>A0A8K0DND6_9ROSA</name>
<dbReference type="AlphaFoldDB" id="A0A8K0DND6"/>
<dbReference type="Pfam" id="PF14599">
    <property type="entry name" value="zinc_ribbon_6"/>
    <property type="match status" value="1"/>
</dbReference>
<dbReference type="OrthoDB" id="411372at2759"/>
<dbReference type="GO" id="GO:0005634">
    <property type="term" value="C:nucleus"/>
    <property type="evidence" value="ECO:0007669"/>
    <property type="project" value="UniProtKB-SubCell"/>
</dbReference>
<dbReference type="SUPFAM" id="SSF161219">
    <property type="entry name" value="CHY zinc finger-like"/>
    <property type="match status" value="1"/>
</dbReference>
<comment type="pathway">
    <text evidence="3">Protein modification; protein ubiquitination.</text>
</comment>
<evidence type="ECO:0000256" key="15">
    <source>
        <dbReference type="ARBA" id="ARBA00063786"/>
    </source>
</evidence>
<evidence type="ECO:0000256" key="13">
    <source>
        <dbReference type="ARBA" id="ARBA00023242"/>
    </source>
</evidence>
<dbReference type="GO" id="GO:0034756">
    <property type="term" value="P:regulation of iron ion transport"/>
    <property type="evidence" value="ECO:0007669"/>
    <property type="project" value="UniProtKB-ARBA"/>
</dbReference>
<keyword evidence="21" id="KW-1185">Reference proteome</keyword>
<dbReference type="SUPFAM" id="SSF57850">
    <property type="entry name" value="RING/U-box"/>
    <property type="match status" value="1"/>
</dbReference>
<dbReference type="GO" id="GO:0008270">
    <property type="term" value="F:zinc ion binding"/>
    <property type="evidence" value="ECO:0007669"/>
    <property type="project" value="UniProtKB-KW"/>
</dbReference>
<dbReference type="CDD" id="cd16464">
    <property type="entry name" value="RING-H2_Pirh2-like"/>
    <property type="match status" value="1"/>
</dbReference>
<evidence type="ECO:0000256" key="1">
    <source>
        <dbReference type="ARBA" id="ARBA00004123"/>
    </source>
</evidence>
<dbReference type="Pfam" id="PF05495">
    <property type="entry name" value="zf-CHY"/>
    <property type="match status" value="1"/>
</dbReference>
<dbReference type="Proteomes" id="UP000796880">
    <property type="component" value="Unassembled WGS sequence"/>
</dbReference>
<dbReference type="PANTHER" id="PTHR21319:SF0">
    <property type="entry name" value="AND RING FINGER DOMAIN PROTEIN, PUTATIVE (AFU_ORTHOLOGUE AFUA_1G08900)-RELATED"/>
    <property type="match status" value="1"/>
</dbReference>
<dbReference type="InterPro" id="IPR037274">
    <property type="entry name" value="Znf_CHY_sf"/>
</dbReference>
<dbReference type="Gene3D" id="2.20.28.10">
    <property type="match status" value="1"/>
</dbReference>
<dbReference type="PANTHER" id="PTHR21319">
    <property type="entry name" value="RING FINGER AND CHY ZINC FINGER DOMAIN-CONTAINING PROTEIN 1"/>
    <property type="match status" value="1"/>
</dbReference>
<evidence type="ECO:0000259" key="17">
    <source>
        <dbReference type="PROSITE" id="PS50089"/>
    </source>
</evidence>
<dbReference type="InterPro" id="IPR012312">
    <property type="entry name" value="Hemerythrin-like"/>
</dbReference>
<comment type="subunit">
    <text evidence="15">Binds zinc and iron ions.</text>
</comment>
<protein>
    <recommendedName>
        <fullName evidence="22">Zinc finger protein BRUTUS</fullName>
    </recommendedName>
</protein>
<dbReference type="InterPro" id="IPR001841">
    <property type="entry name" value="Znf_RING"/>
</dbReference>
<dbReference type="GO" id="GO:0006511">
    <property type="term" value="P:ubiquitin-dependent protein catabolic process"/>
    <property type="evidence" value="ECO:0007669"/>
    <property type="project" value="TreeGrafter"/>
</dbReference>
<evidence type="ECO:0000256" key="12">
    <source>
        <dbReference type="ARBA" id="ARBA00023136"/>
    </source>
</evidence>
<keyword evidence="8" id="KW-0833">Ubl conjugation pathway</keyword>
<dbReference type="GO" id="GO:0016874">
    <property type="term" value="F:ligase activity"/>
    <property type="evidence" value="ECO:0007669"/>
    <property type="project" value="UniProtKB-KW"/>
</dbReference>
<dbReference type="InterPro" id="IPR017921">
    <property type="entry name" value="Znf_CTCHY"/>
</dbReference>
<dbReference type="GO" id="GO:0016020">
    <property type="term" value="C:membrane"/>
    <property type="evidence" value="ECO:0007669"/>
    <property type="project" value="UniProtKB-SubCell"/>
</dbReference>
<feature type="domain" description="RING-type" evidence="17">
    <location>
        <begin position="1112"/>
        <end position="1154"/>
    </location>
</feature>
<dbReference type="FunFam" id="3.30.40.10:FF:000208">
    <property type="entry name" value="Zinc finger protein-related isoform 1"/>
    <property type="match status" value="1"/>
</dbReference>
<dbReference type="FunFam" id="1.20.120.520:FF:000009">
    <property type="entry name" value="Zinc finger protein BRUTUS"/>
    <property type="match status" value="1"/>
</dbReference>
<accession>A0A8K0DND6</accession>
<dbReference type="InterPro" id="IPR039512">
    <property type="entry name" value="RCHY1_zinc-ribbon"/>
</dbReference>
<dbReference type="GO" id="GO:0098711">
    <property type="term" value="P:iron ion import across plasma membrane"/>
    <property type="evidence" value="ECO:0007669"/>
    <property type="project" value="UniProtKB-ARBA"/>
</dbReference>
<dbReference type="SMART" id="SM00184">
    <property type="entry name" value="RING"/>
    <property type="match status" value="1"/>
</dbReference>
<evidence type="ECO:0000256" key="16">
    <source>
        <dbReference type="PROSITE-ProRule" id="PRU00601"/>
    </source>
</evidence>
<reference evidence="20" key="1">
    <citation type="submission" date="2020-03" db="EMBL/GenBank/DDBJ databases">
        <title>A high-quality chromosome-level genome assembly of a woody plant with both climbing and erect habits, Rhamnella rubrinervis.</title>
        <authorList>
            <person name="Lu Z."/>
            <person name="Yang Y."/>
            <person name="Zhu X."/>
            <person name="Sun Y."/>
        </authorList>
    </citation>
    <scope>NUCLEOTIDE SEQUENCE</scope>
    <source>
        <strain evidence="20">BYM</strain>
        <tissue evidence="20">Leaf</tissue>
    </source>
</reference>
<evidence type="ECO:0000313" key="20">
    <source>
        <dbReference type="EMBL" id="KAF3431896.1"/>
    </source>
</evidence>
<dbReference type="Gene3D" id="1.20.120.520">
    <property type="entry name" value="nmb1532 protein domain like"/>
    <property type="match status" value="3"/>
</dbReference>
<sequence length="1232" mass="138181">MATPFPGGGGGVAVMAGTVNPLDPTPSKTCLKNSPVKSPILIFLLFHKAIRSELDGLHRAAVAFATDEESSADIKPLLDRYHFLRAIYKHHCNAEDEVIFPALDIRVKNVALTYSLEHEGESLLFNQLFELLNSNLQNEESYRRELASCTGALQTSISQHMSKEEEQVFPLLIEKFSYEEQASLVWQFLCSIPVNLLAEFLPWLSSSISSDEHQDMHRCLSKVIPEEKLLQQVIFAWVEGIKVSDTHITSKDGSKVPCQDSGPSTLISQIEKGHCTCQSSKTNKRKHMEQNCDLTNSIVSSPIDEILLWHNAMKREFNDIAVAARKIELSGDFSDLSAFDKRLQFIAEVCIFHSIAEDEVIFPAVDTEISFAHEHAEEKIQFDRLRCLIESIQSAGANSSSSEFCMKLCSHADQIMDSILKHFRNEEIQVLPLVREHFSPKRQRELLYNSLCVMPLKLIECVLPWFVGSLSEEEASSFLQNMYMAAPASDSALVTLLSGWACKGRNANVCLSSSITGCCPLNGTAGDVSQPISVRSTMCSTGGKPFCVQSDKEVANGRPVKRGNSVSLKKSVACPPMETVNTLKSSCSNQSCHVPGLGVNGNNLGVSSLTAAKPLRSLSFSPSAPSLNSSLFNWGTDISSSENGCAVRPIDNIFKFHKAIRKDLEYLDVESGKLNGYNETFLRQFIGRFRLLWGLYRAHSNAEDEIVFPELESKETLHNVSHSYMLDHKQEEKLFEDISSVLTELTQLNERMNDTNMSIDQNDALRKYNELATKLQGMCKSIRVTLDQHVYREELELWPLFDKHFSVEEQDKIVGKIIGTTGAEVLQSMLPWVTSALSQEEQNKMMDTWKQATKNTMFSEWLSEWWDGAAASSSHNETSESCTSAGTGGYDNLENVDHTFKPGWKDIFRMNQNELESEIRKVSRDSTLDPRRKDYLIQNLITSRWIASQQKSPQGTTGESSEGEDVLGCSPSFRDPENQVFGCEHYKRNCKLRAACCGKLFTCRFCHDKVSDHLMDRKATAEMMCMKCLNIQPVGPVCRTPSCGELSMAKYYCNICKFFDDERTVYHCPFCNLCRVGQGLGIDFFHCMTCNCCLGTMLADHKCREKGLEINCPICCDFLFTSSATVRGLPCGHYMHSDCFRAYTCSHYICPICSKSMGDMAVYFGMLDALLASEELPEEYRDICQDILCNDCDKKGRAPFHWLYHKCSHCGSYNTKVIKVDSSSHCSTTSNQ</sequence>
<evidence type="ECO:0000259" key="18">
    <source>
        <dbReference type="PROSITE" id="PS51266"/>
    </source>
</evidence>
<evidence type="ECO:0000256" key="7">
    <source>
        <dbReference type="ARBA" id="ARBA00022771"/>
    </source>
</evidence>
<organism evidence="20 21">
    <name type="scientific">Rhamnella rubrinervis</name>
    <dbReference type="NCBI Taxonomy" id="2594499"/>
    <lineage>
        <taxon>Eukaryota</taxon>
        <taxon>Viridiplantae</taxon>
        <taxon>Streptophyta</taxon>
        <taxon>Embryophyta</taxon>
        <taxon>Tracheophyta</taxon>
        <taxon>Spermatophyta</taxon>
        <taxon>Magnoliopsida</taxon>
        <taxon>eudicotyledons</taxon>
        <taxon>Gunneridae</taxon>
        <taxon>Pentapetalae</taxon>
        <taxon>rosids</taxon>
        <taxon>fabids</taxon>
        <taxon>Rosales</taxon>
        <taxon>Rhamnaceae</taxon>
        <taxon>rhamnoid group</taxon>
        <taxon>Rhamneae</taxon>
        <taxon>Rhamnella</taxon>
    </lineage>
</organism>
<keyword evidence="9" id="KW-0862">Zinc</keyword>
<dbReference type="InterPro" id="IPR013083">
    <property type="entry name" value="Znf_RING/FYVE/PHD"/>
</dbReference>
<evidence type="ECO:0000256" key="6">
    <source>
        <dbReference type="ARBA" id="ARBA00022723"/>
    </source>
</evidence>
<gene>
    <name evidence="20" type="ORF">FNV43_RR26632</name>
</gene>
<dbReference type="PROSITE" id="PS51270">
    <property type="entry name" value="ZF_CTCHY"/>
    <property type="match status" value="1"/>
</dbReference>
<evidence type="ECO:0008006" key="22">
    <source>
        <dbReference type="Google" id="ProtNLM"/>
    </source>
</evidence>
<evidence type="ECO:0000256" key="11">
    <source>
        <dbReference type="ARBA" id="ARBA00023004"/>
    </source>
</evidence>
<keyword evidence="13" id="KW-0539">Nucleus</keyword>
<comment type="subcellular location">
    <subcellularLocation>
        <location evidence="2">Membrane</location>
        <topology evidence="2">Single-pass membrane protein</topology>
    </subcellularLocation>
    <subcellularLocation>
        <location evidence="1">Nucleus</location>
    </subcellularLocation>
</comment>
<dbReference type="SUPFAM" id="SSF161245">
    <property type="entry name" value="Zinc hairpin stack"/>
    <property type="match status" value="1"/>
</dbReference>
<evidence type="ECO:0000256" key="2">
    <source>
        <dbReference type="ARBA" id="ARBA00004167"/>
    </source>
</evidence>
<evidence type="ECO:0000256" key="9">
    <source>
        <dbReference type="ARBA" id="ARBA00022833"/>
    </source>
</evidence>
<dbReference type="Pfam" id="PF13639">
    <property type="entry name" value="zf-RING_2"/>
    <property type="match status" value="1"/>
</dbReference>
<evidence type="ECO:0000256" key="5">
    <source>
        <dbReference type="ARBA" id="ARBA00022692"/>
    </source>
</evidence>
<dbReference type="Gene3D" id="3.30.40.10">
    <property type="entry name" value="Zinc/RING finger domain, C3HC4 (zinc finger)"/>
    <property type="match status" value="1"/>
</dbReference>
<keyword evidence="5" id="KW-0812">Transmembrane</keyword>
<comment type="function">
    <text evidence="14">Probable E3 ubiquitin-protein ligase that may regulate the response to iron deficiency and thus contributes to iron homeostasis.</text>
</comment>